<comment type="caution">
    <text evidence="2">The sequence shown here is derived from an EMBL/GenBank/DDBJ whole genome shotgun (WGS) entry which is preliminary data.</text>
</comment>
<feature type="transmembrane region" description="Helical" evidence="1">
    <location>
        <begin position="534"/>
        <end position="551"/>
    </location>
</feature>
<feature type="transmembrane region" description="Helical" evidence="1">
    <location>
        <begin position="371"/>
        <end position="393"/>
    </location>
</feature>
<feature type="transmembrane region" description="Helical" evidence="1">
    <location>
        <begin position="235"/>
        <end position="255"/>
    </location>
</feature>
<sequence>MLELICVLAGIVLLFLLFAQARPDDGIRAAVLAAAAWFALYAVVSVLLFAADIFTIRLAAGITDIGLAGAFTAWSWTKKKLSFRICFPFRKYALCFLILAVAMPFAAGKFGYFGMGQDEGVYQTHAIQLMYGENSRQLDFPEYTQLNMKEREACQDAVVSHLLGFYTVDEYGTISGYDTETMSRASGIFHGIPNYAAMLALSGRISGIAHMMDIQTVFYILSILLFFMITENLGWKRLTGGILTALLAFSPLLIWVTKSALTEGFQLMLILAFLYFMTENRSGSCLGAAAAVITFSFFHVVSVVYTPFFVLIFLIISWRRHSKCWALAGTGVLVGIAAGIHVMTVVSPQYTYMNLGYSLYKILPFINNENVITVFWLAAIAGILCFLPVFLGKGLPEKLVLSEKVWGWFWRLAVIGWLAAEGYLLVKQQKSTDSFLTAFQNLQAGAFVYFSGIFTLPLAVSGILVRPQKAGTLSEKVLLAALLYCVMFYAAFLKTESREYYYYTRYIAPYLGIVLLAAGIYMDRLIRKSGWWKMAFAVCTVGVMFLMAPYLKVLAIGQDDTYIDWNTLEEVADGIEAEDAVLLESDQMRVFFFPVRAITGASVYCRTEDLSVLTRNLKKVTEGDIYYISDEKNLVEKSEGVCVFRKEYEISQDDGSDHGGWIPLPGSFTSSQAQISVYRCTGESRLEYNMADSLLALNGFGDLEGEFRWIRAQEASVSCRVEPGHYYLQIFCASVPPDFVMKNPQYYVEVYINHELVGSALPGTDQILQIELQPWQIPEGEFTLSIRSPLWPAAFIAEGDSRMLGLAVSRIIFMEKV</sequence>
<accession>A0AAE3E7W7</accession>
<reference evidence="2" key="1">
    <citation type="submission" date="2021-10" db="EMBL/GenBank/DDBJ databases">
        <title>Anaerobic single-cell dispensing facilitates the cultivation of human gut bacteria.</title>
        <authorList>
            <person name="Afrizal A."/>
        </authorList>
    </citation>
    <scope>NUCLEOTIDE SEQUENCE</scope>
    <source>
        <strain evidence="2">CLA-AA-H215</strain>
    </source>
</reference>
<keyword evidence="3" id="KW-1185">Reference proteome</keyword>
<dbReference type="AlphaFoldDB" id="A0AAE3E7W7"/>
<evidence type="ECO:0000256" key="1">
    <source>
        <dbReference type="SAM" id="Phobius"/>
    </source>
</evidence>
<feature type="transmembrane region" description="Helical" evidence="1">
    <location>
        <begin position="477"/>
        <end position="494"/>
    </location>
</feature>
<evidence type="ECO:0000313" key="2">
    <source>
        <dbReference type="EMBL" id="MCC2230147.1"/>
    </source>
</evidence>
<keyword evidence="1" id="KW-0472">Membrane</keyword>
<feature type="transmembrane region" description="Helical" evidence="1">
    <location>
        <begin position="89"/>
        <end position="107"/>
    </location>
</feature>
<dbReference type="Proteomes" id="UP001198182">
    <property type="component" value="Unassembled WGS sequence"/>
</dbReference>
<feature type="transmembrane region" description="Helical" evidence="1">
    <location>
        <begin position="31"/>
        <end position="51"/>
    </location>
</feature>
<feature type="transmembrane region" description="Helical" evidence="1">
    <location>
        <begin position="500"/>
        <end position="522"/>
    </location>
</feature>
<feature type="transmembrane region" description="Helical" evidence="1">
    <location>
        <begin position="289"/>
        <end position="318"/>
    </location>
</feature>
<feature type="transmembrane region" description="Helical" evidence="1">
    <location>
        <begin position="208"/>
        <end position="229"/>
    </location>
</feature>
<name>A0AAE3E7W7_9FIRM</name>
<feature type="transmembrane region" description="Helical" evidence="1">
    <location>
        <begin position="405"/>
        <end position="426"/>
    </location>
</feature>
<keyword evidence="1" id="KW-0812">Transmembrane</keyword>
<feature type="transmembrane region" description="Helical" evidence="1">
    <location>
        <begin position="446"/>
        <end position="465"/>
    </location>
</feature>
<feature type="transmembrane region" description="Helical" evidence="1">
    <location>
        <begin position="325"/>
        <end position="351"/>
    </location>
</feature>
<evidence type="ECO:0000313" key="3">
    <source>
        <dbReference type="Proteomes" id="UP001198182"/>
    </source>
</evidence>
<organism evidence="2 3">
    <name type="scientific">Hominifimenecus microfluidus</name>
    <dbReference type="NCBI Taxonomy" id="2885348"/>
    <lineage>
        <taxon>Bacteria</taxon>
        <taxon>Bacillati</taxon>
        <taxon>Bacillota</taxon>
        <taxon>Clostridia</taxon>
        <taxon>Lachnospirales</taxon>
        <taxon>Lachnospiraceae</taxon>
        <taxon>Hominifimenecus</taxon>
    </lineage>
</organism>
<protein>
    <submittedName>
        <fullName evidence="2">Uncharacterized protein</fullName>
    </submittedName>
</protein>
<keyword evidence="1" id="KW-1133">Transmembrane helix</keyword>
<gene>
    <name evidence="2" type="ORF">LKD81_03910</name>
</gene>
<proteinExistence type="predicted"/>
<feature type="transmembrane region" description="Helical" evidence="1">
    <location>
        <begin position="58"/>
        <end position="77"/>
    </location>
</feature>
<dbReference type="RefSeq" id="WP_308452857.1">
    <property type="nucleotide sequence ID" value="NZ_JAJEQR010000008.1"/>
</dbReference>
<dbReference type="EMBL" id="JAJEQR010000008">
    <property type="protein sequence ID" value="MCC2230147.1"/>
    <property type="molecule type" value="Genomic_DNA"/>
</dbReference>